<keyword evidence="7" id="KW-1185">Reference proteome</keyword>
<dbReference type="InterPro" id="IPR010998">
    <property type="entry name" value="Integrase_recombinase_N"/>
</dbReference>
<dbReference type="EMBL" id="JAOWLA010000007">
    <property type="protein sequence ID" value="MCV2864836.1"/>
    <property type="molecule type" value="Genomic_DNA"/>
</dbReference>
<dbReference type="Pfam" id="PF00589">
    <property type="entry name" value="Phage_integrase"/>
    <property type="match status" value="1"/>
</dbReference>
<reference evidence="6 7" key="1">
    <citation type="submission" date="2022-10" db="EMBL/GenBank/DDBJ databases">
        <title>Defluviimonas sp. nov., isolated from ocean surface water.</title>
        <authorList>
            <person name="He W."/>
            <person name="Wang L."/>
            <person name="Zhang D.-F."/>
        </authorList>
    </citation>
    <scope>NUCLEOTIDE SEQUENCE [LARGE SCALE GENOMIC DNA]</scope>
    <source>
        <strain evidence="6 7">WL0075</strain>
    </source>
</reference>
<gene>
    <name evidence="6" type="ORF">OE647_08820</name>
</gene>
<dbReference type="Pfam" id="PF22022">
    <property type="entry name" value="Phage_int_M"/>
    <property type="match status" value="1"/>
</dbReference>
<dbReference type="InterPro" id="IPR011010">
    <property type="entry name" value="DNA_brk_join_enz"/>
</dbReference>
<feature type="domain" description="Tyr recombinase" evidence="5">
    <location>
        <begin position="203"/>
        <end position="374"/>
    </location>
</feature>
<dbReference type="RefSeq" id="WP_263721358.1">
    <property type="nucleotide sequence ID" value="NZ_JAOWLA010000007.1"/>
</dbReference>
<dbReference type="Gene3D" id="3.30.160.390">
    <property type="entry name" value="Integrase, DNA-binding domain"/>
    <property type="match status" value="1"/>
</dbReference>
<keyword evidence="2" id="KW-0229">DNA integration</keyword>
<organism evidence="6 7">
    <name type="scientific">Albidovulum sediminicola</name>
    <dbReference type="NCBI Taxonomy" id="2984331"/>
    <lineage>
        <taxon>Bacteria</taxon>
        <taxon>Pseudomonadati</taxon>
        <taxon>Pseudomonadota</taxon>
        <taxon>Alphaproteobacteria</taxon>
        <taxon>Rhodobacterales</taxon>
        <taxon>Paracoccaceae</taxon>
        <taxon>Albidovulum</taxon>
    </lineage>
</organism>
<dbReference type="InterPro" id="IPR038488">
    <property type="entry name" value="Integrase_DNA-bd_sf"/>
</dbReference>
<evidence type="ECO:0000256" key="3">
    <source>
        <dbReference type="ARBA" id="ARBA00023125"/>
    </source>
</evidence>
<dbReference type="InterPro" id="IPR050808">
    <property type="entry name" value="Phage_Integrase"/>
</dbReference>
<evidence type="ECO:0000256" key="4">
    <source>
        <dbReference type="ARBA" id="ARBA00023172"/>
    </source>
</evidence>
<dbReference type="Gene3D" id="1.10.443.10">
    <property type="entry name" value="Intergrase catalytic core"/>
    <property type="match status" value="1"/>
</dbReference>
<comment type="similarity">
    <text evidence="1">Belongs to the 'phage' integrase family.</text>
</comment>
<dbReference type="PANTHER" id="PTHR30629">
    <property type="entry name" value="PROPHAGE INTEGRASE"/>
    <property type="match status" value="1"/>
</dbReference>
<protein>
    <submittedName>
        <fullName evidence="6">Integrase arm-type DNA-binding domain-containing protein</fullName>
    </submittedName>
</protein>
<evidence type="ECO:0000256" key="2">
    <source>
        <dbReference type="ARBA" id="ARBA00022908"/>
    </source>
</evidence>
<keyword evidence="4" id="KW-0233">DNA recombination</keyword>
<dbReference type="CDD" id="cd00801">
    <property type="entry name" value="INT_P4_C"/>
    <property type="match status" value="1"/>
</dbReference>
<dbReference type="PROSITE" id="PS51898">
    <property type="entry name" value="TYR_RECOMBINASE"/>
    <property type="match status" value="1"/>
</dbReference>
<accession>A0ABT2Z137</accession>
<dbReference type="PANTHER" id="PTHR30629:SF2">
    <property type="entry name" value="PROPHAGE INTEGRASE INTS-RELATED"/>
    <property type="match status" value="1"/>
</dbReference>
<proteinExistence type="inferred from homology"/>
<dbReference type="Proteomes" id="UP001652503">
    <property type="component" value="Unassembled WGS sequence"/>
</dbReference>
<evidence type="ECO:0000313" key="6">
    <source>
        <dbReference type="EMBL" id="MCV2864836.1"/>
    </source>
</evidence>
<evidence type="ECO:0000313" key="7">
    <source>
        <dbReference type="Proteomes" id="UP001652503"/>
    </source>
</evidence>
<dbReference type="SUPFAM" id="SSF56349">
    <property type="entry name" value="DNA breaking-rejoining enzymes"/>
    <property type="match status" value="1"/>
</dbReference>
<name>A0ABT2Z137_9RHOB</name>
<evidence type="ECO:0000256" key="1">
    <source>
        <dbReference type="ARBA" id="ARBA00008857"/>
    </source>
</evidence>
<sequence>MGLTAIAIKKAGDGVLSDGKGLRLEKKGNGGKWIWRYSFAGKRREMGFGTWPTVGLADARNERDRWALILSQGKDPISERNSQKAAIRAELERKDPTLEELASEFFDVYKRSLRKDGASARWMSPLEKHIFPKIGRKPVSTITQRDVRDALKPIWESQHPTAEKAIQRLGKIFQDGRLRGYECDKFTIDAAQSMLGHAQHKTTSIEATPWEYIPELYAWLEGRGASASCLQFMILTLVRAGGCRQARFDEFTADIWTVPAEKMKGRLEEVMDFRVPLSPPALEIIKRRRELGGEWVFPGYRGTPLTDASLSKFLRDNGHEGKPHGFRTSFRTWVQDNDAAPYDVAETILSHKIGGKTERAYARSDLLDRRRPVMLKWARFVLGDKDWSKPMPNETSASSGGLPT</sequence>
<evidence type="ECO:0000259" key="5">
    <source>
        <dbReference type="PROSITE" id="PS51898"/>
    </source>
</evidence>
<dbReference type="InterPro" id="IPR013762">
    <property type="entry name" value="Integrase-like_cat_sf"/>
</dbReference>
<dbReference type="InterPro" id="IPR002104">
    <property type="entry name" value="Integrase_catalytic"/>
</dbReference>
<keyword evidence="3 6" id="KW-0238">DNA-binding</keyword>
<dbReference type="Pfam" id="PF13356">
    <property type="entry name" value="Arm-DNA-bind_3"/>
    <property type="match status" value="1"/>
</dbReference>
<dbReference type="Gene3D" id="1.10.150.130">
    <property type="match status" value="1"/>
</dbReference>
<comment type="caution">
    <text evidence="6">The sequence shown here is derived from an EMBL/GenBank/DDBJ whole genome shotgun (WGS) entry which is preliminary data.</text>
</comment>
<dbReference type="InterPro" id="IPR025166">
    <property type="entry name" value="Integrase_DNA_bind_dom"/>
</dbReference>
<dbReference type="GO" id="GO:0003677">
    <property type="term" value="F:DNA binding"/>
    <property type="evidence" value="ECO:0007669"/>
    <property type="project" value="UniProtKB-KW"/>
</dbReference>
<dbReference type="InterPro" id="IPR053876">
    <property type="entry name" value="Phage_int_M"/>
</dbReference>